<accession>A0A1H5UFC8</accession>
<evidence type="ECO:0000313" key="2">
    <source>
        <dbReference type="EMBL" id="SEF73061.1"/>
    </source>
</evidence>
<dbReference type="STRING" id="1120964.GCA_001313265_03036"/>
<evidence type="ECO:0000313" key="3">
    <source>
        <dbReference type="Proteomes" id="UP000236736"/>
    </source>
</evidence>
<reference evidence="3" key="1">
    <citation type="submission" date="2016-10" db="EMBL/GenBank/DDBJ databases">
        <authorList>
            <person name="Varghese N."/>
            <person name="Submissions S."/>
        </authorList>
    </citation>
    <scope>NUCLEOTIDE SEQUENCE [LARGE SCALE GENOMIC DNA]</scope>
    <source>
        <strain evidence="3">DSM 17298</strain>
    </source>
</reference>
<dbReference type="EMBL" id="FNVR01000004">
    <property type="protein sequence ID" value="SEF73061.1"/>
    <property type="molecule type" value="Genomic_DNA"/>
</dbReference>
<dbReference type="AlphaFoldDB" id="A0A1H5UFC8"/>
<proteinExistence type="predicted"/>
<sequence length="393" mass="45093">MLKNILFAGCLFLLSWRGYSQTSLEELLQQVEQNNLELQALSTALEGKRFELLSGNNLPDPEVGIFYLPFGENITGDYTEYQITQSFEFPTVYSSRKNLINQQVSQYELEYKARRQEILGSAQAYALELILISKKLDVFTSRTEQAKTVFDQVNQLFQKEEVGILELNKAKVAWLQQQFAVQQLENQIQNLKGQLENLNGGTSITAIPEEYPVFAGLTDSDSIWTEKLKSEPQLLQIQQEELLAQQSLQLEKNKVLPNLAAGFNRQGVMGSYYSGIYGGLTIPLWGSRGKVKAAQSQVEFQAQNSLSKVNLARAQFDREYRNYTLLRAKFTEYQSTLTALDSEELLLQAYQLGELSFLQYFQEIQFFRQAFDTFLEMQHQLYQSHTSILKHQL</sequence>
<evidence type="ECO:0000256" key="1">
    <source>
        <dbReference type="SAM" id="Coils"/>
    </source>
</evidence>
<protein>
    <submittedName>
        <fullName evidence="2">Outer membrane protein TolC</fullName>
    </submittedName>
</protein>
<dbReference type="SUPFAM" id="SSF56954">
    <property type="entry name" value="Outer membrane efflux proteins (OEP)"/>
    <property type="match status" value="1"/>
</dbReference>
<dbReference type="OrthoDB" id="712316at2"/>
<dbReference type="Proteomes" id="UP000236736">
    <property type="component" value="Unassembled WGS sequence"/>
</dbReference>
<dbReference type="InterPro" id="IPR010131">
    <property type="entry name" value="MdtP/NodT-like"/>
</dbReference>
<gene>
    <name evidence="2" type="ORF">SAMN03080598_01198</name>
</gene>
<keyword evidence="3" id="KW-1185">Reference proteome</keyword>
<dbReference type="PANTHER" id="PTHR30203">
    <property type="entry name" value="OUTER MEMBRANE CATION EFFLUX PROTEIN"/>
    <property type="match status" value="1"/>
</dbReference>
<dbReference type="RefSeq" id="WP_103923864.1">
    <property type="nucleotide sequence ID" value="NZ_FNVR01000004.1"/>
</dbReference>
<organism evidence="2 3">
    <name type="scientific">Algoriphagus boritolerans DSM 17298 = JCM 18970</name>
    <dbReference type="NCBI Taxonomy" id="1120964"/>
    <lineage>
        <taxon>Bacteria</taxon>
        <taxon>Pseudomonadati</taxon>
        <taxon>Bacteroidota</taxon>
        <taxon>Cytophagia</taxon>
        <taxon>Cytophagales</taxon>
        <taxon>Cyclobacteriaceae</taxon>
        <taxon>Algoriphagus</taxon>
    </lineage>
</organism>
<dbReference type="GO" id="GO:0015562">
    <property type="term" value="F:efflux transmembrane transporter activity"/>
    <property type="evidence" value="ECO:0007669"/>
    <property type="project" value="InterPro"/>
</dbReference>
<feature type="coiled-coil region" evidence="1">
    <location>
        <begin position="21"/>
        <end position="48"/>
    </location>
</feature>
<keyword evidence="1" id="KW-0175">Coiled coil</keyword>
<dbReference type="PANTHER" id="PTHR30203:SF24">
    <property type="entry name" value="BLR4935 PROTEIN"/>
    <property type="match status" value="1"/>
</dbReference>
<dbReference type="Gene3D" id="1.20.1600.10">
    <property type="entry name" value="Outer membrane efflux proteins (OEP)"/>
    <property type="match status" value="1"/>
</dbReference>
<name>A0A1H5UFC8_9BACT</name>